<feature type="signal peptide" evidence="1">
    <location>
        <begin position="1"/>
        <end position="20"/>
    </location>
</feature>
<dbReference type="EMBL" id="CP031337">
    <property type="protein sequence ID" value="AXK38789.1"/>
    <property type="molecule type" value="Genomic_DNA"/>
</dbReference>
<reference evidence="2 3" key="1">
    <citation type="submission" date="2018-07" db="EMBL/GenBank/DDBJ databases">
        <title>Crenobacter cavernae sp. nov., isolated from a karst cave.</title>
        <authorList>
            <person name="Zhu H."/>
        </authorList>
    </citation>
    <scope>NUCLEOTIDE SEQUENCE [LARGE SCALE GENOMIC DNA]</scope>
    <source>
        <strain evidence="2 3">K1W11S-77</strain>
    </source>
</reference>
<dbReference type="Pfam" id="PF11525">
    <property type="entry name" value="CopK"/>
    <property type="match status" value="1"/>
</dbReference>
<accession>A0A345Y4D7</accession>
<organism evidence="2 3">
    <name type="scientific">Crenobacter cavernae</name>
    <dbReference type="NCBI Taxonomy" id="2290923"/>
    <lineage>
        <taxon>Bacteria</taxon>
        <taxon>Pseudomonadati</taxon>
        <taxon>Pseudomonadota</taxon>
        <taxon>Betaproteobacteria</taxon>
        <taxon>Neisseriales</taxon>
        <taxon>Neisseriaceae</taxon>
        <taxon>Crenobacter</taxon>
    </lineage>
</organism>
<proteinExistence type="predicted"/>
<feature type="chain" id="PRO_5017039512" evidence="1">
    <location>
        <begin position="21"/>
        <end position="95"/>
    </location>
</feature>
<dbReference type="KEGG" id="ccah:DWG20_04710"/>
<dbReference type="GO" id="GO:0046872">
    <property type="term" value="F:metal ion binding"/>
    <property type="evidence" value="ECO:0007669"/>
    <property type="project" value="InterPro"/>
</dbReference>
<dbReference type="NCBIfam" id="NF033793">
    <property type="entry name" value="peri_CopK"/>
    <property type="match status" value="1"/>
</dbReference>
<dbReference type="AlphaFoldDB" id="A0A345Y4D7"/>
<dbReference type="OrthoDB" id="5297628at2"/>
<keyword evidence="1" id="KW-0732">Signal</keyword>
<name>A0A345Y4D7_9NEIS</name>
<dbReference type="InterPro" id="IPR038644">
    <property type="entry name" value="CopK_sf"/>
</dbReference>
<evidence type="ECO:0000313" key="3">
    <source>
        <dbReference type="Proteomes" id="UP000254537"/>
    </source>
</evidence>
<evidence type="ECO:0000256" key="1">
    <source>
        <dbReference type="SAM" id="SignalP"/>
    </source>
</evidence>
<dbReference type="Proteomes" id="UP000254537">
    <property type="component" value="Chromosome"/>
</dbReference>
<dbReference type="InterPro" id="IPR021604">
    <property type="entry name" value="CopK"/>
</dbReference>
<evidence type="ECO:0000313" key="2">
    <source>
        <dbReference type="EMBL" id="AXK38789.1"/>
    </source>
</evidence>
<protein>
    <submittedName>
        <fullName evidence="2">Copper resistance protein CopK</fullName>
    </submittedName>
</protein>
<dbReference type="RefSeq" id="WP_115432724.1">
    <property type="nucleotide sequence ID" value="NZ_CP031337.1"/>
</dbReference>
<gene>
    <name evidence="2" type="ORF">DWG20_04710</name>
</gene>
<sequence>MLKKLLMIAALGAVAAPAFAHDAARAAAQQIIELKDGATLYVFKDGKMSMENKLGRAFRMKPGEVMETKDGQKLMMVGDEVMRLESLLKEGHQGN</sequence>
<dbReference type="Gene3D" id="2.40.10.300">
    <property type="entry name" value="Copper resistance protein K"/>
    <property type="match status" value="1"/>
</dbReference>